<name>A0ABS6LIP7_9GAMM</name>
<protein>
    <recommendedName>
        <fullName evidence="3">Nicotianamine synthase-like protein</fullName>
    </recommendedName>
</protein>
<proteinExistence type="predicted"/>
<keyword evidence="2" id="KW-1185">Reference proteome</keyword>
<dbReference type="RefSeq" id="WP_217150234.1">
    <property type="nucleotide sequence ID" value="NZ_JAFMOY010000130.1"/>
</dbReference>
<evidence type="ECO:0000313" key="2">
    <source>
        <dbReference type="Proteomes" id="UP000739284"/>
    </source>
</evidence>
<evidence type="ECO:0000313" key="1">
    <source>
        <dbReference type="EMBL" id="MBU9846725.1"/>
    </source>
</evidence>
<comment type="caution">
    <text evidence="1">The sequence shown here is derived from an EMBL/GenBank/DDBJ whole genome shotgun (WGS) entry which is preliminary data.</text>
</comment>
<organism evidence="1 2">
    <name type="scientific">Rahnella ecdela</name>
    <dbReference type="NCBI Taxonomy" id="2816250"/>
    <lineage>
        <taxon>Bacteria</taxon>
        <taxon>Pseudomonadati</taxon>
        <taxon>Pseudomonadota</taxon>
        <taxon>Gammaproteobacteria</taxon>
        <taxon>Enterobacterales</taxon>
        <taxon>Yersiniaceae</taxon>
        <taxon>Rahnella</taxon>
    </lineage>
</organism>
<reference evidence="1 2" key="1">
    <citation type="submission" date="2021-03" db="EMBL/GenBank/DDBJ databases">
        <title>Five novel Rahnella species.</title>
        <authorList>
            <person name="Brady C."/>
            <person name="Asselin J."/>
            <person name="Beer S."/>
            <person name="Bruberg M.B."/>
            <person name="Crampton B."/>
            <person name="Venter S."/>
            <person name="Arnold D."/>
            <person name="Denman S."/>
        </authorList>
    </citation>
    <scope>NUCLEOTIDE SEQUENCE [LARGE SCALE GENOMIC DNA]</scope>
    <source>
        <strain evidence="1 2">FRB 231</strain>
    </source>
</reference>
<sequence>MSAGLRHKGVMLMQLDNLLHEIVLVNSHPIDEHSLFSMDFYDRLQHISMQFSAARRENAAVFNTFIDTHKDLLAELDRKALDYEMKYEEQMSGMMSRRLAIPQSEIESISNNRNKFIDFYRQLYDAERALIRSDAANICHVGCGPMPTSVLMWAKYSACQITALDIIQDAVAQAQHVFDCWRIPKDVEAHRVRFLFQPGEAFDYKDMDVIILSSSIMNKKNLYAAIKKTITKTVDVIEREPNFLYESGYLNADEMAEQLIAKTTLNNVNIRLYRLSPEQQE</sequence>
<evidence type="ECO:0008006" key="3">
    <source>
        <dbReference type="Google" id="ProtNLM"/>
    </source>
</evidence>
<accession>A0ABS6LIP7</accession>
<gene>
    <name evidence="1" type="ORF">J1784_17135</name>
</gene>
<dbReference type="EMBL" id="JAFMOY010000130">
    <property type="protein sequence ID" value="MBU9846725.1"/>
    <property type="molecule type" value="Genomic_DNA"/>
</dbReference>
<dbReference type="Proteomes" id="UP000739284">
    <property type="component" value="Unassembled WGS sequence"/>
</dbReference>